<gene>
    <name evidence="1" type="ORF">P5673_028447</name>
</gene>
<keyword evidence="2" id="KW-1185">Reference proteome</keyword>
<accession>A0AAD9PX89</accession>
<protein>
    <recommendedName>
        <fullName evidence="3">Sodefrin-like factor</fullName>
    </recommendedName>
</protein>
<evidence type="ECO:0008006" key="3">
    <source>
        <dbReference type="Google" id="ProtNLM"/>
    </source>
</evidence>
<evidence type="ECO:0000313" key="2">
    <source>
        <dbReference type="Proteomes" id="UP001249851"/>
    </source>
</evidence>
<evidence type="ECO:0000313" key="1">
    <source>
        <dbReference type="EMBL" id="KAK2550770.1"/>
    </source>
</evidence>
<comment type="caution">
    <text evidence="1">The sequence shown here is derived from an EMBL/GenBank/DDBJ whole genome shotgun (WGS) entry which is preliminary data.</text>
</comment>
<reference evidence="1" key="2">
    <citation type="journal article" date="2023" name="Science">
        <title>Genomic signatures of disease resistance in endangered staghorn corals.</title>
        <authorList>
            <person name="Vollmer S.V."/>
            <person name="Selwyn J.D."/>
            <person name="Despard B.A."/>
            <person name="Roesel C.L."/>
        </authorList>
    </citation>
    <scope>NUCLEOTIDE SEQUENCE</scope>
    <source>
        <strain evidence="1">K2</strain>
    </source>
</reference>
<dbReference type="EMBL" id="JARQWQ010000106">
    <property type="protein sequence ID" value="KAK2550770.1"/>
    <property type="molecule type" value="Genomic_DNA"/>
</dbReference>
<sequence>MCSTCLHFFFRRQSTEMYLRPVILCCFIVGFIHNSQGGLQYLRCQTCDGVGSTMEEAQKDCNDNMEAVACFGENLLCVVYHDILYYNEGSNHTVFRKCANRDYFEKTKHLCDKTTILDGWECTVAKCDKSNCTAVLPKPVTRCPSCRSETSMRDCDRNIEVNTCTGHDMRCVVYEVKHGEFIRECMDSDKYEVSENNFKQFSVCRGDECMARLPLCQDASNCW</sequence>
<organism evidence="1 2">
    <name type="scientific">Acropora cervicornis</name>
    <name type="common">Staghorn coral</name>
    <dbReference type="NCBI Taxonomy" id="6130"/>
    <lineage>
        <taxon>Eukaryota</taxon>
        <taxon>Metazoa</taxon>
        <taxon>Cnidaria</taxon>
        <taxon>Anthozoa</taxon>
        <taxon>Hexacorallia</taxon>
        <taxon>Scleractinia</taxon>
        <taxon>Astrocoeniina</taxon>
        <taxon>Acroporidae</taxon>
        <taxon>Acropora</taxon>
    </lineage>
</organism>
<name>A0AAD9PX89_ACRCE</name>
<dbReference type="AlphaFoldDB" id="A0AAD9PX89"/>
<dbReference type="Proteomes" id="UP001249851">
    <property type="component" value="Unassembled WGS sequence"/>
</dbReference>
<reference evidence="1" key="1">
    <citation type="journal article" date="2023" name="G3 (Bethesda)">
        <title>Whole genome assembly and annotation of the endangered Caribbean coral Acropora cervicornis.</title>
        <authorList>
            <person name="Selwyn J.D."/>
            <person name="Vollmer S.V."/>
        </authorList>
    </citation>
    <scope>NUCLEOTIDE SEQUENCE</scope>
    <source>
        <strain evidence="1">K2</strain>
    </source>
</reference>
<proteinExistence type="predicted"/>